<gene>
    <name evidence="1" type="ORF">BpHYR1_028183</name>
</gene>
<name>A0A3M7QY76_BRAPC</name>
<evidence type="ECO:0008006" key="3">
    <source>
        <dbReference type="Google" id="ProtNLM"/>
    </source>
</evidence>
<organism evidence="1 2">
    <name type="scientific">Brachionus plicatilis</name>
    <name type="common">Marine rotifer</name>
    <name type="synonym">Brachionus muelleri</name>
    <dbReference type="NCBI Taxonomy" id="10195"/>
    <lineage>
        <taxon>Eukaryota</taxon>
        <taxon>Metazoa</taxon>
        <taxon>Spiralia</taxon>
        <taxon>Gnathifera</taxon>
        <taxon>Rotifera</taxon>
        <taxon>Eurotatoria</taxon>
        <taxon>Monogononta</taxon>
        <taxon>Pseudotrocha</taxon>
        <taxon>Ploima</taxon>
        <taxon>Brachionidae</taxon>
        <taxon>Brachionus</taxon>
    </lineage>
</organism>
<dbReference type="OrthoDB" id="10071392at2759"/>
<accession>A0A3M7QY76</accession>
<dbReference type="Proteomes" id="UP000276133">
    <property type="component" value="Unassembled WGS sequence"/>
</dbReference>
<evidence type="ECO:0000313" key="1">
    <source>
        <dbReference type="EMBL" id="RNA16312.1"/>
    </source>
</evidence>
<reference evidence="1 2" key="1">
    <citation type="journal article" date="2018" name="Sci. Rep.">
        <title>Genomic signatures of local adaptation to the degree of environmental predictability in rotifers.</title>
        <authorList>
            <person name="Franch-Gras L."/>
            <person name="Hahn C."/>
            <person name="Garcia-Roger E.M."/>
            <person name="Carmona M.J."/>
            <person name="Serra M."/>
            <person name="Gomez A."/>
        </authorList>
    </citation>
    <scope>NUCLEOTIDE SEQUENCE [LARGE SCALE GENOMIC DNA]</scope>
    <source>
        <strain evidence="1">HYR1</strain>
    </source>
</reference>
<sequence length="144" mass="16727">MAYYFFSPKIYFYSNMSVNVQNVGCEVRFNSIFSIQKNLDNLFSAFCTPLKKTIYEVYDTINRSILGLESHRPVERFFSKSGYINRPHMSRLTARNLEATTSLVSNTDLVSFFNYFCVFSLLKKINFILSLVLILNEQKEGHGN</sequence>
<dbReference type="EMBL" id="REGN01004735">
    <property type="protein sequence ID" value="RNA16312.1"/>
    <property type="molecule type" value="Genomic_DNA"/>
</dbReference>
<proteinExistence type="predicted"/>
<keyword evidence="2" id="KW-1185">Reference proteome</keyword>
<comment type="caution">
    <text evidence="1">The sequence shown here is derived from an EMBL/GenBank/DDBJ whole genome shotgun (WGS) entry which is preliminary data.</text>
</comment>
<dbReference type="AlphaFoldDB" id="A0A3M7QY76"/>
<protein>
    <recommendedName>
        <fullName evidence="3">HAT C-terminal dimerisation domain-containing protein</fullName>
    </recommendedName>
</protein>
<evidence type="ECO:0000313" key="2">
    <source>
        <dbReference type="Proteomes" id="UP000276133"/>
    </source>
</evidence>